<accession>A0A835HM96</accession>
<dbReference type="InterPro" id="IPR024601">
    <property type="entry name" value="Peptidase_M1_pepN_C"/>
</dbReference>
<feature type="domain" description="Peptidase M1 membrane alanine aminopeptidase" evidence="2">
    <location>
        <begin position="126"/>
        <end position="217"/>
    </location>
</feature>
<dbReference type="Pfam" id="PF17432">
    <property type="entry name" value="DUF3458_C"/>
    <property type="match status" value="2"/>
</dbReference>
<evidence type="ECO:0000259" key="3">
    <source>
        <dbReference type="Pfam" id="PF11940"/>
    </source>
</evidence>
<keyword evidence="1" id="KW-0645">Protease</keyword>
<dbReference type="Pfam" id="PF11940">
    <property type="entry name" value="DUF3458"/>
    <property type="match status" value="1"/>
</dbReference>
<dbReference type="InterPro" id="IPR014782">
    <property type="entry name" value="Peptidase_M1_dom"/>
</dbReference>
<dbReference type="FunFam" id="2.60.40.1840:FF:000001">
    <property type="entry name" value="Aminopeptidase N"/>
    <property type="match status" value="1"/>
</dbReference>
<dbReference type="InterPro" id="IPR037144">
    <property type="entry name" value="Peptidase_M1_pepN_C_sf"/>
</dbReference>
<dbReference type="GO" id="GO:0009507">
    <property type="term" value="C:chloroplast"/>
    <property type="evidence" value="ECO:0007669"/>
    <property type="project" value="TreeGrafter"/>
</dbReference>
<dbReference type="InterPro" id="IPR012779">
    <property type="entry name" value="Peptidase_M1_pepN"/>
</dbReference>
<dbReference type="GO" id="GO:0004177">
    <property type="term" value="F:aminopeptidase activity"/>
    <property type="evidence" value="ECO:0007669"/>
    <property type="project" value="UniProtKB-KW"/>
</dbReference>
<feature type="domain" description="Peptidase M1 alanyl aminopeptidase Ig-like fold" evidence="3">
    <location>
        <begin position="394"/>
        <end position="507"/>
    </location>
</feature>
<keyword evidence="1" id="KW-0031">Aminopeptidase</keyword>
<dbReference type="Pfam" id="PF01433">
    <property type="entry name" value="Peptidase_M1"/>
    <property type="match status" value="1"/>
</dbReference>
<dbReference type="Gene3D" id="3.30.2010.30">
    <property type="match status" value="1"/>
</dbReference>
<keyword evidence="1" id="KW-0378">Hydrolase</keyword>
<dbReference type="GO" id="GO:0008237">
    <property type="term" value="F:metallopeptidase activity"/>
    <property type="evidence" value="ECO:0007669"/>
    <property type="project" value="InterPro"/>
</dbReference>
<dbReference type="Gene3D" id="2.60.40.1730">
    <property type="entry name" value="tricorn interacting facor f3 domain"/>
    <property type="match status" value="2"/>
</dbReference>
<name>A0A835HM96_9MAGN</name>
<dbReference type="PANTHER" id="PTHR46322:SF1">
    <property type="entry name" value="PUROMYCIN-SENSITIVE AMINOPEPTIDASE"/>
    <property type="match status" value="1"/>
</dbReference>
<dbReference type="Gene3D" id="2.60.40.1840">
    <property type="match status" value="1"/>
</dbReference>
<evidence type="ECO:0008006" key="7">
    <source>
        <dbReference type="Google" id="ProtNLM"/>
    </source>
</evidence>
<reference evidence="5 6" key="1">
    <citation type="submission" date="2020-10" db="EMBL/GenBank/DDBJ databases">
        <title>The Coptis chinensis genome and diversification of protoberbering-type alkaloids.</title>
        <authorList>
            <person name="Wang B."/>
            <person name="Shu S."/>
            <person name="Song C."/>
            <person name="Liu Y."/>
        </authorList>
    </citation>
    <scope>NUCLEOTIDE SEQUENCE [LARGE SCALE GENOMIC DNA]</scope>
    <source>
        <strain evidence="5">HL-2020</strain>
        <tissue evidence="5">Leaf</tissue>
    </source>
</reference>
<organism evidence="5 6">
    <name type="scientific">Coptis chinensis</name>
    <dbReference type="NCBI Taxonomy" id="261450"/>
    <lineage>
        <taxon>Eukaryota</taxon>
        <taxon>Viridiplantae</taxon>
        <taxon>Streptophyta</taxon>
        <taxon>Embryophyta</taxon>
        <taxon>Tracheophyta</taxon>
        <taxon>Spermatophyta</taxon>
        <taxon>Magnoliopsida</taxon>
        <taxon>Ranunculales</taxon>
        <taxon>Ranunculaceae</taxon>
        <taxon>Coptidoideae</taxon>
        <taxon>Coptis</taxon>
    </lineage>
</organism>
<dbReference type="GO" id="GO:0008270">
    <property type="term" value="F:zinc ion binding"/>
    <property type="evidence" value="ECO:0007669"/>
    <property type="project" value="InterPro"/>
</dbReference>
<evidence type="ECO:0000259" key="4">
    <source>
        <dbReference type="Pfam" id="PF17432"/>
    </source>
</evidence>
<dbReference type="InterPro" id="IPR038438">
    <property type="entry name" value="PepN_Ig-like_sf"/>
</dbReference>
<dbReference type="InterPro" id="IPR035414">
    <property type="entry name" value="Peptidase_M1_pepN_Ig-like"/>
</dbReference>
<gene>
    <name evidence="5" type="ORF">IFM89_014059</name>
</gene>
<dbReference type="AlphaFoldDB" id="A0A835HM96"/>
<dbReference type="OrthoDB" id="10031169at2759"/>
<proteinExistence type="predicted"/>
<dbReference type="EMBL" id="JADFTS010000006">
    <property type="protein sequence ID" value="KAF9600932.1"/>
    <property type="molecule type" value="Genomic_DNA"/>
</dbReference>
<sequence length="777" mass="87975">MATLKEIFLKDYKLPDYYFDTVDLKFELGEEKTLVYSKILVVPRVEGISSPLVLDGKDLKLVTIKVNGEELEGGRHYVLWEDPFKKPCYLFALVAGKLESTDETFVTHSGRKVSLRIWTPAQDLPKQVFGLEYDLDIFNIVAVPDYDMGAMENKSLNIFNSKYVLASPETASDADYTDILGVIGHEYFHNWTGNRVTCRDWFQLSLKEGLTVFRAQVPVTPQRPLSCPILCTPSMIIWVPLARSPLAKPLMTLQEFLSDMGCRSVKRIADVTRLRSYQFPQAQYPEEPEHETKTIIFRSGKPKLKAGYKPFSMDAGPMAHAVRPHSYIKIDNFYTGHFFSLIIWTTDFIKRNGMDLYFKRHDGQAATCEDFFTSMQDPNDANFQNFLLWYSQAGTPIVKVTSSFCPEANTYSLRFSQEVPPTPGQQVKVPMFIPLAVGLLDSNGKDIPLMSVYHEGLLESLTPNGHPVDTVVLQVKKKEEEFIFPNIFERPIPSILRDYSAPICLDSDLTQSDLLFLLAHDSDEFNRWEAGQVLARKLMLNLVADFQQNKSLVLNPEFLHGLKSLLSDSSLDKVADPDVVHAVSSFIRKLLASEMKAEFLSTVENNRSTEPYIFDHANISRRALKNISLAYLASLEDPDIVKLFLHEYKSATNMTEQFAALEAIAQNPGKTRDDVLADFYRKWELDALVSSVIGGFRRSLVNFHAKDGSGYKFLAEIVVQLDKTNPQVASRTVLAFTSWKRYDKVRQALAKEQLEMLMSTNGLSENVLEIVSKSLAA</sequence>
<feature type="domain" description="Peptidase M1 alanyl aminopeptidase C-terminal" evidence="4">
    <location>
        <begin position="690"/>
        <end position="776"/>
    </location>
</feature>
<dbReference type="SUPFAM" id="SSF55486">
    <property type="entry name" value="Metalloproteases ('zincins'), catalytic domain"/>
    <property type="match status" value="2"/>
</dbReference>
<evidence type="ECO:0000259" key="2">
    <source>
        <dbReference type="Pfam" id="PF01433"/>
    </source>
</evidence>
<feature type="domain" description="Peptidase M1 alanyl aminopeptidase C-terminal" evidence="4">
    <location>
        <begin position="512"/>
        <end position="689"/>
    </location>
</feature>
<dbReference type="InterPro" id="IPR027268">
    <property type="entry name" value="Peptidase_M4/M1_CTD_sf"/>
</dbReference>
<dbReference type="Proteomes" id="UP000631114">
    <property type="component" value="Unassembled WGS sequence"/>
</dbReference>
<evidence type="ECO:0000313" key="5">
    <source>
        <dbReference type="EMBL" id="KAF9600932.1"/>
    </source>
</evidence>
<protein>
    <recommendedName>
        <fullName evidence="7">Puromycin-sensitive aminopeptidase</fullName>
    </recommendedName>
</protein>
<dbReference type="Gene3D" id="1.10.390.10">
    <property type="entry name" value="Neutral Protease Domain 2"/>
    <property type="match status" value="1"/>
</dbReference>
<dbReference type="SUPFAM" id="SSF63737">
    <property type="entry name" value="Leukotriene A4 hydrolase N-terminal domain"/>
    <property type="match status" value="1"/>
</dbReference>
<evidence type="ECO:0000313" key="6">
    <source>
        <dbReference type="Proteomes" id="UP000631114"/>
    </source>
</evidence>
<keyword evidence="6" id="KW-1185">Reference proteome</keyword>
<dbReference type="PANTHER" id="PTHR46322">
    <property type="entry name" value="PUROMYCIN-SENSITIVE AMINOPEPTIDASE"/>
    <property type="match status" value="1"/>
</dbReference>
<evidence type="ECO:0000256" key="1">
    <source>
        <dbReference type="ARBA" id="ARBA00022438"/>
    </source>
</evidence>
<dbReference type="Gene3D" id="1.25.50.10">
    <property type="entry name" value="Peptidase M1, alanyl aminopeptidase, C-terminal domain"/>
    <property type="match status" value="3"/>
</dbReference>
<dbReference type="InterPro" id="IPR042097">
    <property type="entry name" value="Aminopeptidase_N-like_N_sf"/>
</dbReference>
<comment type="caution">
    <text evidence="5">The sequence shown here is derived from an EMBL/GenBank/DDBJ whole genome shotgun (WGS) entry which is preliminary data.</text>
</comment>